<evidence type="ECO:0000256" key="1">
    <source>
        <dbReference type="SAM" id="MobiDB-lite"/>
    </source>
</evidence>
<feature type="region of interest" description="Disordered" evidence="1">
    <location>
        <begin position="68"/>
        <end position="91"/>
    </location>
</feature>
<dbReference type="AlphaFoldDB" id="A0A1H1QWH8"/>
<evidence type="ECO:0000313" key="3">
    <source>
        <dbReference type="Proteomes" id="UP000243426"/>
    </source>
</evidence>
<keyword evidence="3" id="KW-1185">Reference proteome</keyword>
<dbReference type="STRING" id="797277.SAMN05216198_1593"/>
<dbReference type="Proteomes" id="UP000243426">
    <property type="component" value="Chromosome I"/>
</dbReference>
<feature type="compositionally biased region" description="Basic and acidic residues" evidence="1">
    <location>
        <begin position="77"/>
        <end position="91"/>
    </location>
</feature>
<protein>
    <submittedName>
        <fullName evidence="2">Uncharacterized protein</fullName>
    </submittedName>
</protein>
<proteinExistence type="predicted"/>
<evidence type="ECO:0000313" key="2">
    <source>
        <dbReference type="EMBL" id="SDS27716.1"/>
    </source>
</evidence>
<sequence length="147" mass="15566">MMAANSLHVAVHLIVSSGASSKWLLSCCRACRAGAFTPHFAQPSNVQTSCLDRVQPLAVDAFAGRLAASSTAPPGRRCQERQRGAKAEGKIKGRGTTLREKSVCTWGRRGTHLIAAPCRVVSQYLVGIELSACFSRLATLGLDGDAI</sequence>
<accession>A0A1H1QWH8</accession>
<organism evidence="2 3">
    <name type="scientific">Halopseudomonas litoralis</name>
    <dbReference type="NCBI Taxonomy" id="797277"/>
    <lineage>
        <taxon>Bacteria</taxon>
        <taxon>Pseudomonadati</taxon>
        <taxon>Pseudomonadota</taxon>
        <taxon>Gammaproteobacteria</taxon>
        <taxon>Pseudomonadales</taxon>
        <taxon>Pseudomonadaceae</taxon>
        <taxon>Halopseudomonas</taxon>
    </lineage>
</organism>
<reference evidence="3" key="1">
    <citation type="submission" date="2016-10" db="EMBL/GenBank/DDBJ databases">
        <authorList>
            <person name="Varghese N."/>
            <person name="Submissions S."/>
        </authorList>
    </citation>
    <scope>NUCLEOTIDE SEQUENCE [LARGE SCALE GENOMIC DNA]</scope>
    <source>
        <strain evidence="3">2SM5</strain>
    </source>
</reference>
<gene>
    <name evidence="2" type="ORF">SAMN05216198_1593</name>
</gene>
<dbReference type="EMBL" id="LT629748">
    <property type="protein sequence ID" value="SDS27716.1"/>
    <property type="molecule type" value="Genomic_DNA"/>
</dbReference>
<name>A0A1H1QWH8_9GAMM</name>